<dbReference type="GO" id="GO:0016758">
    <property type="term" value="F:hexosyltransferase activity"/>
    <property type="evidence" value="ECO:0007669"/>
    <property type="project" value="UniProtKB-ARBA"/>
</dbReference>
<dbReference type="PATRIC" id="fig|862962.3.peg.3604"/>
<dbReference type="Gene3D" id="3.90.550.10">
    <property type="entry name" value="Spore Coat Polysaccharide Biosynthesis Protein SpsA, Chain A"/>
    <property type="match status" value="1"/>
</dbReference>
<reference evidence="2 3" key="1">
    <citation type="journal article" date="2010" name="Microbiology">
        <title>Twenty-eight divergent polysaccharide loci specifying within- and amongst-strain capsule diversity in three strains of Bacteroides fragilis.</title>
        <authorList>
            <person name="Patrick S."/>
            <person name="Blakely G.W."/>
            <person name="Houston S."/>
            <person name="Moore J."/>
            <person name="Abratt V.R."/>
            <person name="Bertalan M."/>
            <person name="Cerdeno-Tarraga A.M."/>
            <person name="Quail M.A."/>
            <person name="Corton N."/>
            <person name="Corton C."/>
            <person name="Bignell A."/>
            <person name="Barron A."/>
            <person name="Clark L."/>
            <person name="Bentley S.D."/>
            <person name="Parkhill J."/>
        </authorList>
    </citation>
    <scope>NUCLEOTIDE SEQUENCE [LARGE SCALE GENOMIC DNA]</scope>
    <source>
        <strain evidence="2 3">638R</strain>
    </source>
</reference>
<dbReference type="PANTHER" id="PTHR22916:SF67">
    <property type="entry name" value="COLANIC ACID BIOSYNTHESIS GLYCOSYL TRANSFERASE WCAE-RELATED"/>
    <property type="match status" value="1"/>
</dbReference>
<dbReference type="Proteomes" id="UP000008560">
    <property type="component" value="Chromosome"/>
</dbReference>
<dbReference type="AlphaFoldDB" id="E1WVN1"/>
<dbReference type="EMBL" id="FQ312004">
    <property type="protein sequence ID" value="CBW23940.1"/>
    <property type="molecule type" value="Genomic_DNA"/>
</dbReference>
<sequence length="263" mass="30660">MIFIYCVELIFMDSPLISVITIVYNSVSTIEETILSVINQTYPYVEYIIIDGNSKDGTLDVVKKYYDKISYLISEPDRGIYDAMNKGLKLATGNWVNFMNSGDCFYSETVLSDIFANRDLTNQGVIYGDTLMKYDLKHKVVLATPFFNSKSFYHGMGICHQSLFVRMDCVRNLEFNLQYKISADYHMMFNFYRKGIRFCYIPMIVSVYDAVRGLSKEDGLCAIYEDAKVLGIEKDIRFRFFIFCLKIRHFLGKYIKNVMHFCF</sequence>
<dbReference type="Pfam" id="PF00535">
    <property type="entry name" value="Glycos_transf_2"/>
    <property type="match status" value="1"/>
</dbReference>
<dbReference type="PANTHER" id="PTHR22916">
    <property type="entry name" value="GLYCOSYLTRANSFERASE"/>
    <property type="match status" value="1"/>
</dbReference>
<gene>
    <name evidence="2" type="ordered locus">BF638R_3479</name>
</gene>
<dbReference type="HOGENOM" id="CLU_025996_21_1_10"/>
<dbReference type="CDD" id="cd06433">
    <property type="entry name" value="GT_2_WfgS_like"/>
    <property type="match status" value="1"/>
</dbReference>
<protein>
    <submittedName>
        <fullName evidence="2">Putative LPS biosynthesis related glycosyltransferase</fullName>
    </submittedName>
</protein>
<feature type="domain" description="Glycosyltransferase 2-like" evidence="1">
    <location>
        <begin position="18"/>
        <end position="132"/>
    </location>
</feature>
<dbReference type="CAZy" id="GT2">
    <property type="family name" value="Glycosyltransferase Family 2"/>
</dbReference>
<dbReference type="SUPFAM" id="SSF53448">
    <property type="entry name" value="Nucleotide-diphospho-sugar transferases"/>
    <property type="match status" value="1"/>
</dbReference>
<organism evidence="2 3">
    <name type="scientific">Bacteroides fragilis (strain 638R)</name>
    <dbReference type="NCBI Taxonomy" id="862962"/>
    <lineage>
        <taxon>Bacteria</taxon>
        <taxon>Pseudomonadati</taxon>
        <taxon>Bacteroidota</taxon>
        <taxon>Bacteroidia</taxon>
        <taxon>Bacteroidales</taxon>
        <taxon>Bacteroidaceae</taxon>
        <taxon>Bacteroides</taxon>
    </lineage>
</organism>
<proteinExistence type="predicted"/>
<name>E1WVN1_BACF6</name>
<evidence type="ECO:0000259" key="1">
    <source>
        <dbReference type="Pfam" id="PF00535"/>
    </source>
</evidence>
<dbReference type="KEGG" id="bfg:BF638R_3479"/>
<dbReference type="InterPro" id="IPR001173">
    <property type="entry name" value="Glyco_trans_2-like"/>
</dbReference>
<dbReference type="InterPro" id="IPR029044">
    <property type="entry name" value="Nucleotide-diphossugar_trans"/>
</dbReference>
<evidence type="ECO:0000313" key="3">
    <source>
        <dbReference type="Proteomes" id="UP000008560"/>
    </source>
</evidence>
<evidence type="ECO:0000313" key="2">
    <source>
        <dbReference type="EMBL" id="CBW23940.1"/>
    </source>
</evidence>
<accession>E1WVN1</accession>
<keyword evidence="2" id="KW-0808">Transferase</keyword>